<keyword evidence="6" id="KW-0539">Nucleus</keyword>
<dbReference type="SUPFAM" id="SSF57667">
    <property type="entry name" value="beta-beta-alpha zinc fingers"/>
    <property type="match status" value="1"/>
</dbReference>
<evidence type="ECO:0000259" key="10">
    <source>
        <dbReference type="PROSITE" id="PS50157"/>
    </source>
</evidence>
<feature type="domain" description="C2H2-type" evidence="10">
    <location>
        <begin position="21"/>
        <end position="48"/>
    </location>
</feature>
<gene>
    <name evidence="11" type="ORF">FB45DRAFT_928239</name>
</gene>
<feature type="domain" description="C2H2-type" evidence="10">
    <location>
        <begin position="49"/>
        <end position="72"/>
    </location>
</feature>
<keyword evidence="5" id="KW-0862">Zinc</keyword>
<evidence type="ECO:0000256" key="1">
    <source>
        <dbReference type="ARBA" id="ARBA00004123"/>
    </source>
</evidence>
<evidence type="ECO:0008006" key="13">
    <source>
        <dbReference type="Google" id="ProtNLM"/>
    </source>
</evidence>
<dbReference type="InterPro" id="IPR036236">
    <property type="entry name" value="Znf_C2H2_sf"/>
</dbReference>
<dbReference type="Pfam" id="PF12874">
    <property type="entry name" value="zf-met"/>
    <property type="match status" value="1"/>
</dbReference>
<evidence type="ECO:0000256" key="6">
    <source>
        <dbReference type="ARBA" id="ARBA00023242"/>
    </source>
</evidence>
<evidence type="ECO:0000256" key="3">
    <source>
        <dbReference type="ARBA" id="ARBA00022737"/>
    </source>
</evidence>
<feature type="compositionally biased region" description="Low complexity" evidence="8">
    <location>
        <begin position="301"/>
        <end position="327"/>
    </location>
</feature>
<evidence type="ECO:0000313" key="11">
    <source>
        <dbReference type="EMBL" id="KAJ7621066.1"/>
    </source>
</evidence>
<dbReference type="InterPro" id="IPR050888">
    <property type="entry name" value="ZnF_C2H2-type_TF"/>
</dbReference>
<evidence type="ECO:0000256" key="5">
    <source>
        <dbReference type="ARBA" id="ARBA00022833"/>
    </source>
</evidence>
<dbReference type="PANTHER" id="PTHR24406">
    <property type="entry name" value="TRANSCRIPTIONAL REPRESSOR CTCFL-RELATED"/>
    <property type="match status" value="1"/>
</dbReference>
<dbReference type="Gene3D" id="3.30.40.10">
    <property type="entry name" value="Zinc/RING finger domain, C3HC4 (zinc finger)"/>
    <property type="match status" value="1"/>
</dbReference>
<keyword evidence="4 7" id="KW-0863">Zinc-finger</keyword>
<keyword evidence="12" id="KW-1185">Reference proteome</keyword>
<dbReference type="PROSITE" id="PS00028">
    <property type="entry name" value="ZINC_FINGER_C2H2_1"/>
    <property type="match status" value="3"/>
</dbReference>
<dbReference type="EMBL" id="JARKIF010000016">
    <property type="protein sequence ID" value="KAJ7621066.1"/>
    <property type="molecule type" value="Genomic_DNA"/>
</dbReference>
<evidence type="ECO:0000259" key="9">
    <source>
        <dbReference type="PROSITE" id="PS50089"/>
    </source>
</evidence>
<evidence type="ECO:0000256" key="8">
    <source>
        <dbReference type="SAM" id="MobiDB-lite"/>
    </source>
</evidence>
<dbReference type="AlphaFoldDB" id="A0AAD7BHT7"/>
<dbReference type="SUPFAM" id="SSF57850">
    <property type="entry name" value="RING/U-box"/>
    <property type="match status" value="1"/>
</dbReference>
<organism evidence="11 12">
    <name type="scientific">Roridomyces roridus</name>
    <dbReference type="NCBI Taxonomy" id="1738132"/>
    <lineage>
        <taxon>Eukaryota</taxon>
        <taxon>Fungi</taxon>
        <taxon>Dikarya</taxon>
        <taxon>Basidiomycota</taxon>
        <taxon>Agaricomycotina</taxon>
        <taxon>Agaricomycetes</taxon>
        <taxon>Agaricomycetidae</taxon>
        <taxon>Agaricales</taxon>
        <taxon>Marasmiineae</taxon>
        <taxon>Mycenaceae</taxon>
        <taxon>Roridomyces</taxon>
    </lineage>
</organism>
<dbReference type="PROSITE" id="PS00518">
    <property type="entry name" value="ZF_RING_1"/>
    <property type="match status" value="1"/>
</dbReference>
<keyword evidence="2" id="KW-0479">Metal-binding</keyword>
<feature type="region of interest" description="Disordered" evidence="8">
    <location>
        <begin position="291"/>
        <end position="344"/>
    </location>
</feature>
<dbReference type="SMART" id="SM00184">
    <property type="entry name" value="RING"/>
    <property type="match status" value="1"/>
</dbReference>
<evidence type="ECO:0000256" key="4">
    <source>
        <dbReference type="ARBA" id="ARBA00022771"/>
    </source>
</evidence>
<dbReference type="Proteomes" id="UP001221142">
    <property type="component" value="Unassembled WGS sequence"/>
</dbReference>
<protein>
    <recommendedName>
        <fullName evidence="13">RING-type domain-containing protein</fullName>
    </recommendedName>
</protein>
<dbReference type="Gene3D" id="3.30.160.60">
    <property type="entry name" value="Classic Zinc Finger"/>
    <property type="match status" value="2"/>
</dbReference>
<dbReference type="PROSITE" id="PS50089">
    <property type="entry name" value="ZF_RING_2"/>
    <property type="match status" value="1"/>
</dbReference>
<dbReference type="InterPro" id="IPR001841">
    <property type="entry name" value="Znf_RING"/>
</dbReference>
<dbReference type="InterPro" id="IPR013087">
    <property type="entry name" value="Znf_C2H2_type"/>
</dbReference>
<proteinExistence type="predicted"/>
<evidence type="ECO:0000256" key="2">
    <source>
        <dbReference type="ARBA" id="ARBA00022723"/>
    </source>
</evidence>
<dbReference type="InterPro" id="IPR017907">
    <property type="entry name" value="Znf_RING_CS"/>
</dbReference>
<comment type="caution">
    <text evidence="11">The sequence shown here is derived from an EMBL/GenBank/DDBJ whole genome shotgun (WGS) entry which is preliminary data.</text>
</comment>
<dbReference type="InterPro" id="IPR013083">
    <property type="entry name" value="Znf_RING/FYVE/PHD"/>
</dbReference>
<dbReference type="GO" id="GO:0005634">
    <property type="term" value="C:nucleus"/>
    <property type="evidence" value="ECO:0007669"/>
    <property type="project" value="UniProtKB-SubCell"/>
</dbReference>
<accession>A0AAD7BHT7</accession>
<dbReference type="SMART" id="SM00355">
    <property type="entry name" value="ZnF_C2H2"/>
    <property type="match status" value="5"/>
</dbReference>
<evidence type="ECO:0000313" key="12">
    <source>
        <dbReference type="Proteomes" id="UP001221142"/>
    </source>
</evidence>
<reference evidence="11" key="1">
    <citation type="submission" date="2023-03" db="EMBL/GenBank/DDBJ databases">
        <title>Massive genome expansion in bonnet fungi (Mycena s.s.) driven by repeated elements and novel gene families across ecological guilds.</title>
        <authorList>
            <consortium name="Lawrence Berkeley National Laboratory"/>
            <person name="Harder C.B."/>
            <person name="Miyauchi S."/>
            <person name="Viragh M."/>
            <person name="Kuo A."/>
            <person name="Thoen E."/>
            <person name="Andreopoulos B."/>
            <person name="Lu D."/>
            <person name="Skrede I."/>
            <person name="Drula E."/>
            <person name="Henrissat B."/>
            <person name="Morin E."/>
            <person name="Kohler A."/>
            <person name="Barry K."/>
            <person name="LaButti K."/>
            <person name="Morin E."/>
            <person name="Salamov A."/>
            <person name="Lipzen A."/>
            <person name="Mereny Z."/>
            <person name="Hegedus B."/>
            <person name="Baldrian P."/>
            <person name="Stursova M."/>
            <person name="Weitz H."/>
            <person name="Taylor A."/>
            <person name="Grigoriev I.V."/>
            <person name="Nagy L.G."/>
            <person name="Martin F."/>
            <person name="Kauserud H."/>
        </authorList>
    </citation>
    <scope>NUCLEOTIDE SEQUENCE</scope>
    <source>
        <strain evidence="11">9284</strain>
    </source>
</reference>
<comment type="subcellular location">
    <subcellularLocation>
        <location evidence="1">Nucleus</location>
    </subcellularLocation>
</comment>
<evidence type="ECO:0000256" key="7">
    <source>
        <dbReference type="PROSITE-ProRule" id="PRU00042"/>
    </source>
</evidence>
<feature type="region of interest" description="Disordered" evidence="8">
    <location>
        <begin position="264"/>
        <end position="283"/>
    </location>
</feature>
<sequence>MYHNTRSSLDNHNATKHARPFYCNKCKTGFVTQTSLDDHYRGKPGITHPNCARCGKGFYDGNVLEEHLKSAHPMMTCCSQKLYEEDLGTHYKDSDRHPSCNICGIGFKDDSAYAAHGASQHPENRCTLCARQFNDSLALRNHFLLSPDHPNCHVCGEGYYDDVAFAEHHEAVHKPALSMNLLAIEAPKAHRLPSPGQQANDTWRKTENTVVSFPYLPQVPTARARAMTTTTALVPATTTGKQLWGAYPLDGLTDGRFHFQPQATLSRESPQAMHTPRASMHSTEANREFLRIPNKTYPQPQSQSRTLTPRSSTSSFQSSSYGESSDGSVGGAGVGRRATRSASTSLSETGIAGLKCMVCGRTPPVEPAATVCGHVFCLSCVRSHQTSPTTHPCPKCGEALQARGGSGFFRLHLAD</sequence>
<name>A0AAD7BHT7_9AGAR</name>
<feature type="domain" description="RING-type" evidence="9">
    <location>
        <begin position="356"/>
        <end position="396"/>
    </location>
</feature>
<dbReference type="PROSITE" id="PS50157">
    <property type="entry name" value="ZINC_FINGER_C2H2_2"/>
    <property type="match status" value="2"/>
</dbReference>
<dbReference type="GO" id="GO:0008270">
    <property type="term" value="F:zinc ion binding"/>
    <property type="evidence" value="ECO:0007669"/>
    <property type="project" value="UniProtKB-KW"/>
</dbReference>
<keyword evidence="3" id="KW-0677">Repeat</keyword>